<dbReference type="GO" id="GO:0003824">
    <property type="term" value="F:catalytic activity"/>
    <property type="evidence" value="ECO:0007669"/>
    <property type="project" value="InterPro"/>
</dbReference>
<evidence type="ECO:0000259" key="1">
    <source>
        <dbReference type="PROSITE" id="PS50878"/>
    </source>
</evidence>
<dbReference type="InterPro" id="IPR005135">
    <property type="entry name" value="Endo/exonuclease/phosphatase"/>
</dbReference>
<dbReference type="InterPro" id="IPR026960">
    <property type="entry name" value="RVT-Znf"/>
</dbReference>
<accession>Q7XU53</accession>
<dbReference type="AlphaFoldDB" id="Q7XU53"/>
<gene>
    <name evidence="2" type="primary">OSJNBa0006A01.18</name>
</gene>
<dbReference type="InterPro" id="IPR000477">
    <property type="entry name" value="RT_dom"/>
</dbReference>
<dbReference type="EMBL" id="AL731579">
    <property type="protein sequence ID" value="CAD41563.3"/>
    <property type="molecule type" value="Genomic_DNA"/>
</dbReference>
<dbReference type="SUPFAM" id="SSF56672">
    <property type="entry name" value="DNA/RNA polymerases"/>
    <property type="match status" value="1"/>
</dbReference>
<dbReference type="Pfam" id="PF13966">
    <property type="entry name" value="zf-RVT"/>
    <property type="match status" value="1"/>
</dbReference>
<dbReference type="Gene3D" id="3.60.10.10">
    <property type="entry name" value="Endonuclease/exonuclease/phosphatase"/>
    <property type="match status" value="1"/>
</dbReference>
<name>Q7XU53_ORYSA</name>
<sequence length="1189" mass="135960">MAQSLDLISWNVRGLNSPARCNVVHELMLDTKCTLACFQETKLQSIDDGLARFLGGYKLDKFAFKPARGTRGGILLLWSSGDFDVQEVRIGRFSISAQITDIRSGVTFLLTGVYGPTRHHLKDSFLRHIRRLRPSPGEGWLILGDFNMIYRARDKNNSNLNLARMRRFRAVIDRCELHEIPLQNRKFTWSNERRKATLVKLDRCFCNEEWDLAFPHHVLHALPTGPSDHYPLVLSNPQGPHRPRTFKFENFWTRVPGFKDKVKDIWSQPSSHTEPMHRLNQKLQHTAVGLRDWTKGICSEAKLQFHMALNVIQRLDVAQEHRELTPLETRLRAALKRKVLGLASIERARKKQASRVTHIREGDANTKFFHLKVNARRRRNTIQRLKKDSGWAVTHGDKELTIHDHFASFMGRPGPRPNELNWETLDITPIDLATLGEPFTEEEVHKAIKEMPADKAPGPDGFTGAFFKVCWEIIKDDILLVFSSIYNLRCAHLNLLNSANIVLIPKKDGAESVSDYRPISLIHSIAKIFAKMLALRLRPHMHELISVNQSAFIKGRSIHDNYLFVRNTIRRYHRQRRAMLLFKLDITKAFDSVRWDYLLALLQRKGFPTRWIDWLGALLSSSISQVLLNGSPGQRIKHGRGLRQGDPLSPLLFILAIDPLQRILSKATELGAISKLRGRTTRLRISMYADDDVIFINPTQNDVATSANILHRFGTAIGLVTNLQKSQVAAIRCGNIDLEEVLQGVPAKRANFPLKYLGLPLALGRLRKTDLQPVFDKISGRVASWRGKNMAAAGRTTLVKSVLSAQPIYLLTALKVMKESLEQLDKQRRRFLWAGTGDITGGKCKVNWAKTCLPTSQGGLGVLSLDKFTRALRLRWLWNEWRDPSKPWVGLETPCDGVDRNLFAASTKITVGDGNTTRFWDSAWINGRRPKDLMPLVYEISKNRKKSLRQGKEDDSWVHDLTLDAGLSITINLLDQLVRLWEAVRNVHLDSEEPDQIVWKFTSSGHYTASSAYHAQCLGAPNTNFNSLIWKVWAPGKCKFHAWLIIQNRVWTSDRLATRGWRNNGHCPLCRCDTETAFHLVAMCRYTKRIWRLVATWAGYQQLEPAQWEEARSVHQWWESLANTPGIPKKGLRSLILLVVWEIWKERNRRIFDHKEMATGVLLAKIKEEASLWALAGAKRLRELIPHSV</sequence>
<dbReference type="SUPFAM" id="SSF56219">
    <property type="entry name" value="DNase I-like"/>
    <property type="match status" value="1"/>
</dbReference>
<dbReference type="InterPro" id="IPR036691">
    <property type="entry name" value="Endo/exonu/phosph_ase_sf"/>
</dbReference>
<organism evidence="2">
    <name type="scientific">Oryza sativa</name>
    <name type="common">Rice</name>
    <dbReference type="NCBI Taxonomy" id="4530"/>
    <lineage>
        <taxon>Eukaryota</taxon>
        <taxon>Viridiplantae</taxon>
        <taxon>Streptophyta</taxon>
        <taxon>Embryophyta</taxon>
        <taxon>Tracheophyta</taxon>
        <taxon>Spermatophyta</taxon>
        <taxon>Magnoliopsida</taxon>
        <taxon>Liliopsida</taxon>
        <taxon>Poales</taxon>
        <taxon>Poaceae</taxon>
        <taxon>BOP clade</taxon>
        <taxon>Oryzoideae</taxon>
        <taxon>Oryzeae</taxon>
        <taxon>Oryzinae</taxon>
        <taxon>Oryza</taxon>
    </lineage>
</organism>
<reference evidence="2" key="1">
    <citation type="journal article" date="2002" name="Nature">
        <title>Sequence and analysis of rice chromosome 4.</title>
        <authorList>
            <person name="Feng Q."/>
            <person name="Zhang Y."/>
            <person name="Hao P."/>
            <person name="Wang S."/>
            <person name="Fu G."/>
            <person name="Huang Y."/>
            <person name="Li Y."/>
            <person name="Zhu J."/>
            <person name="Liu Y."/>
            <person name="Hu X."/>
            <person name="Jia P."/>
            <person name="Zhang Y."/>
            <person name="Zhao Q."/>
            <person name="Ying K."/>
            <person name="Yu S."/>
            <person name="Tang Y."/>
            <person name="Weng Q."/>
            <person name="Zhang L."/>
            <person name="Lu Y."/>
            <person name="Mu J."/>
            <person name="Lu Y."/>
            <person name="Zhang L.S."/>
            <person name="Yu Z."/>
            <person name="Fan D."/>
            <person name="Liu X."/>
            <person name="Lu T."/>
            <person name="Li C."/>
            <person name="Wu Y."/>
            <person name="Sun T."/>
            <person name="Lei H."/>
            <person name="Li T."/>
            <person name="Hu H."/>
            <person name="Guan J."/>
            <person name="Wu M."/>
            <person name="Zhang R."/>
            <person name="Zhou B."/>
            <person name="Chen Z."/>
            <person name="Chen L."/>
            <person name="Jin Z."/>
            <person name="Wang R."/>
            <person name="Yin H."/>
            <person name="Cai Z."/>
            <person name="Ren S."/>
            <person name="Lv G."/>
            <person name="Gu W."/>
            <person name="Zhu G."/>
            <person name="Tu Y."/>
            <person name="Jia J."/>
            <person name="Zhang Y."/>
            <person name="Chen J."/>
            <person name="Kang H."/>
            <person name="Chen X."/>
            <person name="Shao C."/>
            <person name="Sun Y."/>
            <person name="Hu Q."/>
            <person name="Zhang X."/>
            <person name="Zhang W."/>
            <person name="Wang L."/>
            <person name="Ding C."/>
            <person name="Sheng H."/>
            <person name="Gu J."/>
            <person name="Chen S."/>
            <person name="Ni L."/>
            <person name="Zhu F."/>
            <person name="Chen W."/>
            <person name="Lan L."/>
            <person name="Lai Y."/>
            <person name="Cheng Z."/>
            <person name="Gu M."/>
            <person name="Jiang J."/>
            <person name="Li J."/>
            <person name="Hong G."/>
            <person name="Xue Y."/>
            <person name="Han B."/>
        </authorList>
    </citation>
    <scope>NUCLEOTIDE SEQUENCE</scope>
</reference>
<feature type="domain" description="Reverse transcriptase" evidence="1">
    <location>
        <begin position="485"/>
        <end position="761"/>
    </location>
</feature>
<proteinExistence type="predicted"/>
<dbReference type="Pfam" id="PF00078">
    <property type="entry name" value="RVT_1"/>
    <property type="match status" value="1"/>
</dbReference>
<dbReference type="PANTHER" id="PTHR33116:SF87">
    <property type="entry name" value="OS01G0158850 PROTEIN"/>
    <property type="match status" value="1"/>
</dbReference>
<dbReference type="Pfam" id="PF03372">
    <property type="entry name" value="Exo_endo_phos"/>
    <property type="match status" value="1"/>
</dbReference>
<protein>
    <submittedName>
        <fullName evidence="2">OSJNBa0006A01.18 protein</fullName>
    </submittedName>
</protein>
<dbReference type="PROSITE" id="PS50878">
    <property type="entry name" value="RT_POL"/>
    <property type="match status" value="1"/>
</dbReference>
<dbReference type="iPTMnet" id="Q7XU53"/>
<dbReference type="CDD" id="cd01650">
    <property type="entry name" value="RT_nLTR_like"/>
    <property type="match status" value="1"/>
</dbReference>
<evidence type="ECO:0000313" key="2">
    <source>
        <dbReference type="EMBL" id="CAD41563.3"/>
    </source>
</evidence>
<dbReference type="PANTHER" id="PTHR33116">
    <property type="entry name" value="REVERSE TRANSCRIPTASE ZINC-BINDING DOMAIN-CONTAINING PROTEIN-RELATED-RELATED"/>
    <property type="match status" value="1"/>
</dbReference>
<dbReference type="InterPro" id="IPR043502">
    <property type="entry name" value="DNA/RNA_pol_sf"/>
</dbReference>